<reference evidence="1" key="1">
    <citation type="journal article" date="2020" name="Nat. Genet.">
        <title>Genomic diversifications of five Gossypium allopolyploid species and their impact on cotton improvement.</title>
        <authorList>
            <person name="Chen Z.J."/>
            <person name="Sreedasyam A."/>
            <person name="Ando A."/>
            <person name="Song Q."/>
            <person name="De Santiago L.M."/>
            <person name="Hulse-Kemp A.M."/>
            <person name="Ding M."/>
            <person name="Ye W."/>
            <person name="Kirkbride R.C."/>
            <person name="Jenkins J."/>
            <person name="Plott C."/>
            <person name="Lovell J."/>
            <person name="Lin Y.M."/>
            <person name="Vaughn R."/>
            <person name="Liu B."/>
            <person name="Simpson S."/>
            <person name="Scheffler B.E."/>
            <person name="Wen L."/>
            <person name="Saski C.A."/>
            <person name="Grover C.E."/>
            <person name="Hu G."/>
            <person name="Conover J.L."/>
            <person name="Carlson J.W."/>
            <person name="Shu S."/>
            <person name="Boston L.B."/>
            <person name="Williams M."/>
            <person name="Peterson D.G."/>
            <person name="McGee K."/>
            <person name="Jones D.C."/>
            <person name="Wendel J.F."/>
            <person name="Stelly D.M."/>
            <person name="Grimwood J."/>
            <person name="Schmutz J."/>
        </authorList>
    </citation>
    <scope>NUCLEOTIDE SEQUENCE [LARGE SCALE GENOMIC DNA]</scope>
    <source>
        <strain evidence="1">cv. TM-1</strain>
    </source>
</reference>
<evidence type="ECO:0000313" key="2">
    <source>
        <dbReference type="RefSeq" id="XP_040944016.1"/>
    </source>
</evidence>
<dbReference type="RefSeq" id="XP_040944016.1">
    <property type="nucleotide sequence ID" value="XM_041088082.1"/>
</dbReference>
<sequence length="186" mass="20890">MVTEAVSGNEAENRQSFNNAVYADGSFFGPGTISLRKIQQFPKHDTVKLGERNFLLWKQQVLLILEGYGLHEFALGTVSILPQSLLMQKKCSLIVKLDNKSFSRMCLFRLILFNSVEILMTPSVKVIGVLELLTEAMEGFLEVEVEEGSSVILKPNVNYVNELVMLSRSVIIILMKILKDLNVVLI</sequence>
<gene>
    <name evidence="2" type="primary">LOC121214438</name>
</gene>
<accession>A0ABM2ZNW0</accession>
<proteinExistence type="predicted"/>
<reference evidence="2" key="2">
    <citation type="submission" date="2025-08" db="UniProtKB">
        <authorList>
            <consortium name="RefSeq"/>
        </authorList>
    </citation>
    <scope>IDENTIFICATION</scope>
</reference>
<protein>
    <submittedName>
        <fullName evidence="2">Uncharacterized protein</fullName>
    </submittedName>
</protein>
<name>A0ABM2ZNW0_GOSHI</name>
<evidence type="ECO:0000313" key="1">
    <source>
        <dbReference type="Proteomes" id="UP000818029"/>
    </source>
</evidence>
<organism evidence="1 2">
    <name type="scientific">Gossypium hirsutum</name>
    <name type="common">Upland cotton</name>
    <name type="synonym">Gossypium mexicanum</name>
    <dbReference type="NCBI Taxonomy" id="3635"/>
    <lineage>
        <taxon>Eukaryota</taxon>
        <taxon>Viridiplantae</taxon>
        <taxon>Streptophyta</taxon>
        <taxon>Embryophyta</taxon>
        <taxon>Tracheophyta</taxon>
        <taxon>Spermatophyta</taxon>
        <taxon>Magnoliopsida</taxon>
        <taxon>eudicotyledons</taxon>
        <taxon>Gunneridae</taxon>
        <taxon>Pentapetalae</taxon>
        <taxon>rosids</taxon>
        <taxon>malvids</taxon>
        <taxon>Malvales</taxon>
        <taxon>Malvaceae</taxon>
        <taxon>Malvoideae</taxon>
        <taxon>Gossypium</taxon>
    </lineage>
</organism>
<keyword evidence="1" id="KW-1185">Reference proteome</keyword>
<dbReference type="Proteomes" id="UP000818029">
    <property type="component" value="Chromosome D02"/>
</dbReference>
<dbReference type="GeneID" id="121214438"/>